<protein>
    <submittedName>
        <fullName evidence="1">HNH endonuclease domain protein</fullName>
    </submittedName>
</protein>
<sequence length="44" mass="5277">MFGAGDIDYRMFQTIVFRTDLIVDPEVLGRWTRCWRPMWAGGRR</sequence>
<name>X8C9V7_MYCIT</name>
<dbReference type="PATRIC" id="fig|1299331.3.peg.4657"/>
<evidence type="ECO:0000313" key="1">
    <source>
        <dbReference type="EMBL" id="EUA53132.1"/>
    </source>
</evidence>
<dbReference type="Proteomes" id="UP000020825">
    <property type="component" value="Unassembled WGS sequence"/>
</dbReference>
<accession>X8C9V7</accession>
<keyword evidence="1" id="KW-0540">Nuclease</keyword>
<dbReference type="EMBL" id="JAOG01000003">
    <property type="protein sequence ID" value="EUA53132.1"/>
    <property type="molecule type" value="Genomic_DNA"/>
</dbReference>
<reference evidence="1 2" key="1">
    <citation type="submission" date="2013-12" db="EMBL/GenBank/DDBJ databases">
        <authorList>
            <person name="Zelazny A."/>
            <person name="Olivier K."/>
            <person name="Holland S."/>
            <person name="Lenaerts A."/>
            <person name="Ordway D."/>
            <person name="DeGroote M.A."/>
            <person name="Parker T."/>
            <person name="Sizemore C."/>
            <person name="Tallon L.J."/>
            <person name="Sadzewicz L.K."/>
            <person name="Sengamalay N."/>
            <person name="Fraser C.M."/>
            <person name="Hine E."/>
            <person name="Shefchek K.A."/>
            <person name="Das S.P."/>
            <person name="Tettelin H."/>
        </authorList>
    </citation>
    <scope>NUCLEOTIDE SEQUENCE [LARGE SCALE GENOMIC DNA]</scope>
    <source>
        <strain evidence="1 2">1956</strain>
    </source>
</reference>
<dbReference type="GO" id="GO:0004519">
    <property type="term" value="F:endonuclease activity"/>
    <property type="evidence" value="ECO:0007669"/>
    <property type="project" value="UniProtKB-KW"/>
</dbReference>
<evidence type="ECO:0000313" key="2">
    <source>
        <dbReference type="Proteomes" id="UP000020825"/>
    </source>
</evidence>
<organism evidence="1 2">
    <name type="scientific">Mycobacterium intracellulare 1956</name>
    <dbReference type="NCBI Taxonomy" id="1299331"/>
    <lineage>
        <taxon>Bacteria</taxon>
        <taxon>Bacillati</taxon>
        <taxon>Actinomycetota</taxon>
        <taxon>Actinomycetes</taxon>
        <taxon>Mycobacteriales</taxon>
        <taxon>Mycobacteriaceae</taxon>
        <taxon>Mycobacterium</taxon>
        <taxon>Mycobacterium avium complex (MAC)</taxon>
    </lineage>
</organism>
<comment type="caution">
    <text evidence="1">The sequence shown here is derived from an EMBL/GenBank/DDBJ whole genome shotgun (WGS) entry which is preliminary data.</text>
</comment>
<keyword evidence="1" id="KW-0378">Hydrolase</keyword>
<keyword evidence="1" id="KW-0255">Endonuclease</keyword>
<proteinExistence type="predicted"/>
<gene>
    <name evidence="1" type="ORF">I550_4764</name>
</gene>
<dbReference type="AlphaFoldDB" id="X8C9V7"/>